<dbReference type="Gene3D" id="1.10.287.950">
    <property type="entry name" value="Methyl-accepting chemotaxis protein"/>
    <property type="match status" value="1"/>
</dbReference>
<name>A0A413R8M1_9FIRM</name>
<keyword evidence="1" id="KW-0812">Transmembrane</keyword>
<feature type="transmembrane region" description="Helical" evidence="1">
    <location>
        <begin position="166"/>
        <end position="190"/>
    </location>
</feature>
<evidence type="ECO:0000313" key="3">
    <source>
        <dbReference type="Proteomes" id="UP000284779"/>
    </source>
</evidence>
<proteinExistence type="predicted"/>
<feature type="transmembrane region" description="Helical" evidence="1">
    <location>
        <begin position="139"/>
        <end position="160"/>
    </location>
</feature>
<dbReference type="RefSeq" id="WP_117970303.1">
    <property type="nucleotide sequence ID" value="NZ_QSFD01000005.1"/>
</dbReference>
<sequence length="374" mass="40210">MSTIVLYKDRLNGINTYINDVTNSCDSLSTQLNSLKSILQGVSSNSCNLQDTVNNISSSTKTEKDKIKDLKKLNKKIGEFISVTVKKDNSVKEQIEKTKEEFYTKYSYLKPECEKNGLEKVCDGLKSAVRWLVDNIKEILVVGLAVLAVVAVVALAIATFGLGAVAIATVVGAAAGLASQLITDIASGFVTGKFKFSSIQEYMASAVGGAIGGIIMLPTGGVTVVSVFASKVFGNFALAATADVFVSTSLSEGIPMILSKERLSLGEWGSDVAVGTAVSLALAKGFDGFTTKFNKGLKNTGFKITERFAGSHSYRADYSRSIKRLIHGNSSFKNITYKTYRNGFMAEMTENFFVNPTNGMLGVGWDEIKELAFN</sequence>
<gene>
    <name evidence="2" type="ORF">DW944_05810</name>
</gene>
<organism evidence="2 3">
    <name type="scientific">Eubacterium ventriosum</name>
    <dbReference type="NCBI Taxonomy" id="39496"/>
    <lineage>
        <taxon>Bacteria</taxon>
        <taxon>Bacillati</taxon>
        <taxon>Bacillota</taxon>
        <taxon>Clostridia</taxon>
        <taxon>Eubacteriales</taxon>
        <taxon>Eubacteriaceae</taxon>
        <taxon>Eubacterium</taxon>
    </lineage>
</organism>
<feature type="transmembrane region" description="Helical" evidence="1">
    <location>
        <begin position="202"/>
        <end position="230"/>
    </location>
</feature>
<evidence type="ECO:0000313" key="2">
    <source>
        <dbReference type="EMBL" id="RHA18589.1"/>
    </source>
</evidence>
<dbReference type="Proteomes" id="UP000284779">
    <property type="component" value="Unassembled WGS sequence"/>
</dbReference>
<keyword evidence="1" id="KW-0472">Membrane</keyword>
<dbReference type="AlphaFoldDB" id="A0A413R8M1"/>
<keyword evidence="1" id="KW-1133">Transmembrane helix</keyword>
<dbReference type="EMBL" id="QSFD01000005">
    <property type="protein sequence ID" value="RHA18589.1"/>
    <property type="molecule type" value="Genomic_DNA"/>
</dbReference>
<protein>
    <submittedName>
        <fullName evidence="2">Uncharacterized protein</fullName>
    </submittedName>
</protein>
<keyword evidence="3" id="KW-1185">Reference proteome</keyword>
<comment type="caution">
    <text evidence="2">The sequence shown here is derived from an EMBL/GenBank/DDBJ whole genome shotgun (WGS) entry which is preliminary data.</text>
</comment>
<evidence type="ECO:0000256" key="1">
    <source>
        <dbReference type="SAM" id="Phobius"/>
    </source>
</evidence>
<accession>A0A413R8M1</accession>
<reference evidence="2 3" key="1">
    <citation type="submission" date="2018-08" db="EMBL/GenBank/DDBJ databases">
        <title>A genome reference for cultivated species of the human gut microbiota.</title>
        <authorList>
            <person name="Zou Y."/>
            <person name="Xue W."/>
            <person name="Luo G."/>
        </authorList>
    </citation>
    <scope>NUCLEOTIDE SEQUENCE [LARGE SCALE GENOMIC DNA]</scope>
    <source>
        <strain evidence="2 3">AM44-11BH</strain>
    </source>
</reference>